<keyword evidence="2" id="KW-0732">Signal</keyword>
<evidence type="ECO:0000256" key="2">
    <source>
        <dbReference type="SAM" id="SignalP"/>
    </source>
</evidence>
<feature type="region of interest" description="Disordered" evidence="1">
    <location>
        <begin position="403"/>
        <end position="422"/>
    </location>
</feature>
<feature type="signal peptide" evidence="2">
    <location>
        <begin position="1"/>
        <end position="20"/>
    </location>
</feature>
<sequence>MRQFIFFLALFGTFLGETLAQQEVVFDCSQMPSVCTNMCWGIYCAFGDHNSEALLTYDAPDDETARQRRISAGCNPSGNRCGGGPPDANSCDEYPFATTREADQVAQVNRCVPQTENSRQGQRLQELYSRLNAPEQFIIGFTRTDAAGVQFCNYNDACENDGTIYQEDDVAPNPPNNAAVRLKYRYLLESGVEYISHVDSPAGKMVKRLVAVEGNETETTAGEEDPDGWVWVEDYIYRRLAQDGDEEDPDWVPDYIYRQDAQDETKTDTGKDGEDPDWVVNYIYRRQENETETEDIDREEERESPDWVVDYIYRREDETGTDTGAVNGEKEEDPDWVVDYIYRRQENETETEALDGEGEEEGPDWVADYIYRRRAQVKGSDDETVHEKDPDWVPDYIYWRDAKAEESETPTGTDDSDEDPSKWQWVEKYIYRRDAQEEEDETGAVDGEGKGEDLDWVVDYIYRRHAQEDETGTDPGPVSGEEGQREEEDSDWVVDYIYRRQADGDGTETVDGEGEGEDPDWVVDYIYRRD</sequence>
<evidence type="ECO:0000259" key="3">
    <source>
        <dbReference type="Pfam" id="PF14040"/>
    </source>
</evidence>
<gene>
    <name evidence="4" type="ORF">SI65_04788</name>
</gene>
<organism evidence="4 5">
    <name type="scientific">Aspergillus cristatus</name>
    <name type="common">Chinese Fuzhuan brick tea-fermentation fungus</name>
    <name type="synonym">Eurotium cristatum</name>
    <dbReference type="NCBI Taxonomy" id="573508"/>
    <lineage>
        <taxon>Eukaryota</taxon>
        <taxon>Fungi</taxon>
        <taxon>Dikarya</taxon>
        <taxon>Ascomycota</taxon>
        <taxon>Pezizomycotina</taxon>
        <taxon>Eurotiomycetes</taxon>
        <taxon>Eurotiomycetidae</taxon>
        <taxon>Eurotiales</taxon>
        <taxon>Aspergillaceae</taxon>
        <taxon>Aspergillus</taxon>
        <taxon>Aspergillus subgen. Aspergillus</taxon>
    </lineage>
</organism>
<keyword evidence="5" id="KW-1185">Reference proteome</keyword>
<proteinExistence type="predicted"/>
<dbReference type="Pfam" id="PF14040">
    <property type="entry name" value="DNase_NucA_NucB"/>
    <property type="match status" value="1"/>
</dbReference>
<comment type="caution">
    <text evidence="4">The sequence shown here is derived from an EMBL/GenBank/DDBJ whole genome shotgun (WGS) entry which is preliminary data.</text>
</comment>
<feature type="region of interest" description="Disordered" evidence="1">
    <location>
        <begin position="285"/>
        <end position="304"/>
    </location>
</feature>
<dbReference type="EMBL" id="JXNT01000004">
    <property type="protein sequence ID" value="ODM19802.1"/>
    <property type="molecule type" value="Genomic_DNA"/>
</dbReference>
<evidence type="ECO:0000313" key="5">
    <source>
        <dbReference type="Proteomes" id="UP000094569"/>
    </source>
</evidence>
<reference evidence="4 5" key="1">
    <citation type="journal article" date="2016" name="BMC Genomics">
        <title>Comparative genomic and transcriptomic analyses of the Fuzhuan brick tea-fermentation fungus Aspergillus cristatus.</title>
        <authorList>
            <person name="Ge Y."/>
            <person name="Wang Y."/>
            <person name="Liu Y."/>
            <person name="Tan Y."/>
            <person name="Ren X."/>
            <person name="Zhang X."/>
            <person name="Hyde K.D."/>
            <person name="Liu Y."/>
            <person name="Liu Z."/>
        </authorList>
    </citation>
    <scope>NUCLEOTIDE SEQUENCE [LARGE SCALE GENOMIC DNA]</scope>
    <source>
        <strain evidence="4 5">GZAAS20.1005</strain>
    </source>
</reference>
<feature type="domain" description="Deoxyribonuclease NucA/NucB" evidence="3">
    <location>
        <begin position="38"/>
        <end position="139"/>
    </location>
</feature>
<name>A0A1E3BFR3_ASPCR</name>
<feature type="chain" id="PRO_5009123647" description="Deoxyribonuclease NucA/NucB domain-containing protein" evidence="2">
    <location>
        <begin position="21"/>
        <end position="530"/>
    </location>
</feature>
<protein>
    <recommendedName>
        <fullName evidence="3">Deoxyribonuclease NucA/NucB domain-containing protein</fullName>
    </recommendedName>
</protein>
<evidence type="ECO:0000313" key="4">
    <source>
        <dbReference type="EMBL" id="ODM19802.1"/>
    </source>
</evidence>
<accession>A0A1E3BFR3</accession>
<dbReference type="Proteomes" id="UP000094569">
    <property type="component" value="Unassembled WGS sequence"/>
</dbReference>
<dbReference type="OrthoDB" id="2748312at2759"/>
<feature type="region of interest" description="Disordered" evidence="1">
    <location>
        <begin position="465"/>
        <end position="530"/>
    </location>
</feature>
<dbReference type="AlphaFoldDB" id="A0A1E3BFR3"/>
<dbReference type="VEuPathDB" id="FungiDB:SI65_04788"/>
<feature type="region of interest" description="Disordered" evidence="1">
    <location>
        <begin position="432"/>
        <end position="451"/>
    </location>
</feature>
<dbReference type="STRING" id="573508.A0A1E3BFR3"/>
<dbReference type="InterPro" id="IPR029476">
    <property type="entry name" value="DNase_NucA_NucB"/>
</dbReference>
<feature type="compositionally biased region" description="Acidic residues" evidence="1">
    <location>
        <begin position="505"/>
        <end position="521"/>
    </location>
</feature>
<evidence type="ECO:0000256" key="1">
    <source>
        <dbReference type="SAM" id="MobiDB-lite"/>
    </source>
</evidence>